<dbReference type="Proteomes" id="UP001515943">
    <property type="component" value="Unassembled WGS sequence"/>
</dbReference>
<protein>
    <submittedName>
        <fullName evidence="2">Uncharacterized protein</fullName>
    </submittedName>
</protein>
<dbReference type="EMBL" id="VSRL01000269">
    <property type="protein sequence ID" value="NKE62632.1"/>
    <property type="molecule type" value="Genomic_DNA"/>
</dbReference>
<reference evidence="2 3" key="1">
    <citation type="submission" date="2019-08" db="EMBL/GenBank/DDBJ databases">
        <title>Lentzea from Indian Himalayas.</title>
        <authorList>
            <person name="Mandal S."/>
            <person name="Mallick Gupta A."/>
            <person name="Maiti P.K."/>
            <person name="Sarkar J."/>
            <person name="Mandal S."/>
        </authorList>
    </citation>
    <scope>NUCLEOTIDE SEQUENCE [LARGE SCALE GENOMIC DNA]</scope>
    <source>
        <strain evidence="2 3">PSKA42</strain>
    </source>
</reference>
<sequence>MIDGRAQSGHGVSPVPAVEGVLEPVQQRRRETVQHPCPFRCVGGTLPQGLPLHAHSFVQQSQFVAAPGVRAQRLAQVAQPDGLARVTVRGLVDRRSQGLHGLAEISGTISPDQCDRQARQDVGAIHGADTGQGRPVRGHRLVEVVRGIEQLGVER</sequence>
<dbReference type="RefSeq" id="WP_167979253.1">
    <property type="nucleotide sequence ID" value="NZ_VSRL01000269.1"/>
</dbReference>
<evidence type="ECO:0000313" key="3">
    <source>
        <dbReference type="Proteomes" id="UP001515943"/>
    </source>
</evidence>
<accession>A0ABX1FVS3</accession>
<gene>
    <name evidence="2" type="ORF">FXN61_40265</name>
</gene>
<feature type="region of interest" description="Disordered" evidence="1">
    <location>
        <begin position="1"/>
        <end position="20"/>
    </location>
</feature>
<proteinExistence type="predicted"/>
<organism evidence="2 3">
    <name type="scientific">Lentzea indica</name>
    <dbReference type="NCBI Taxonomy" id="2604800"/>
    <lineage>
        <taxon>Bacteria</taxon>
        <taxon>Bacillati</taxon>
        <taxon>Actinomycetota</taxon>
        <taxon>Actinomycetes</taxon>
        <taxon>Pseudonocardiales</taxon>
        <taxon>Pseudonocardiaceae</taxon>
        <taxon>Lentzea</taxon>
    </lineage>
</organism>
<keyword evidence="3" id="KW-1185">Reference proteome</keyword>
<evidence type="ECO:0000256" key="1">
    <source>
        <dbReference type="SAM" id="MobiDB-lite"/>
    </source>
</evidence>
<evidence type="ECO:0000313" key="2">
    <source>
        <dbReference type="EMBL" id="NKE62632.1"/>
    </source>
</evidence>
<comment type="caution">
    <text evidence="2">The sequence shown here is derived from an EMBL/GenBank/DDBJ whole genome shotgun (WGS) entry which is preliminary data.</text>
</comment>
<name>A0ABX1FVS3_9PSEU</name>